<gene>
    <name evidence="2" type="ORF">DW352_09610</name>
</gene>
<dbReference type="Gene3D" id="3.40.190.10">
    <property type="entry name" value="Periplasmic binding protein-like II"/>
    <property type="match status" value="2"/>
</dbReference>
<feature type="domain" description="SsuA/THI5-like" evidence="1">
    <location>
        <begin position="83"/>
        <end position="268"/>
    </location>
</feature>
<dbReference type="EMBL" id="CP031417">
    <property type="protein sequence ID" value="AXK80743.1"/>
    <property type="molecule type" value="Genomic_DNA"/>
</dbReference>
<dbReference type="SUPFAM" id="SSF53850">
    <property type="entry name" value="Periplasmic binding protein-like II"/>
    <property type="match status" value="1"/>
</dbReference>
<name>A0A345ZUZ6_9HYPH</name>
<reference evidence="2 3" key="1">
    <citation type="submission" date="2018-07" db="EMBL/GenBank/DDBJ databases">
        <authorList>
            <person name="Quirk P.G."/>
            <person name="Krulwich T.A."/>
        </authorList>
    </citation>
    <scope>NUCLEOTIDE SEQUENCE [LARGE SCALE GENOMIC DNA]</scope>
    <source>
        <strain evidence="2 3">CC-BB4</strain>
    </source>
</reference>
<sequence>MSRGERSSMLRVTSAAVRATLLGVFIVMAGANAQAQDIPTIRFGRQSAAEDNLWLMMAKPDLAPNYGKAYKVEWSQFRASDVAFKAFEAGQVDLFSTNANSAVTAATNGIDLKIIASLSRESANGAHTYWLGKVDGGPNSIKDLKGKTIGILSYRTGVELWARQALKTAGLNPDTDVQWAVVPFSAAADAVRSGRVAVAAAVEAFAQPALAKGDLKVVFTSKTGVPFDEELIVVNAKPSFLKQHPAAVKAFLSDLAGVTKYLAEHQTEGRQALLDAKLVVMPPEIFMKVKPYVTDMKLRPNIDNLKKQQDVLLSAGFIDKKIDLTPIVDTSYLPQ</sequence>
<dbReference type="OrthoDB" id="9771642at2"/>
<dbReference type="InterPro" id="IPR015168">
    <property type="entry name" value="SsuA/THI5"/>
</dbReference>
<evidence type="ECO:0000259" key="1">
    <source>
        <dbReference type="Pfam" id="PF09084"/>
    </source>
</evidence>
<dbReference type="PANTHER" id="PTHR30024">
    <property type="entry name" value="ALIPHATIC SULFONATES-BINDING PROTEIN-RELATED"/>
    <property type="match status" value="1"/>
</dbReference>
<protein>
    <recommendedName>
        <fullName evidence="1">SsuA/THI5-like domain-containing protein</fullName>
    </recommendedName>
</protein>
<dbReference type="Proteomes" id="UP000254889">
    <property type="component" value="Chromosome"/>
</dbReference>
<accession>A0A345ZUZ6</accession>
<proteinExistence type="predicted"/>
<keyword evidence="3" id="KW-1185">Reference proteome</keyword>
<evidence type="ECO:0000313" key="3">
    <source>
        <dbReference type="Proteomes" id="UP000254889"/>
    </source>
</evidence>
<dbReference type="AlphaFoldDB" id="A0A345ZUZ6"/>
<dbReference type="Pfam" id="PF09084">
    <property type="entry name" value="NMT1"/>
    <property type="match status" value="1"/>
</dbReference>
<evidence type="ECO:0000313" key="2">
    <source>
        <dbReference type="EMBL" id="AXK80743.1"/>
    </source>
</evidence>
<dbReference type="KEGG" id="ptaw:DW352_09610"/>
<organism evidence="2 3">
    <name type="scientific">Pseudolabrys taiwanensis</name>
    <dbReference type="NCBI Taxonomy" id="331696"/>
    <lineage>
        <taxon>Bacteria</taxon>
        <taxon>Pseudomonadati</taxon>
        <taxon>Pseudomonadota</taxon>
        <taxon>Alphaproteobacteria</taxon>
        <taxon>Hyphomicrobiales</taxon>
        <taxon>Xanthobacteraceae</taxon>
        <taxon>Pseudolabrys</taxon>
    </lineage>
</organism>